<protein>
    <submittedName>
        <fullName evidence="1">Uncharacterized protein</fullName>
    </submittedName>
</protein>
<accession>H0EZG5</accession>
<gene>
    <name evidence="1" type="ORF">M7I_8232</name>
</gene>
<name>H0EZG5_GLAL7</name>
<dbReference type="EMBL" id="AGUE01000283">
    <property type="protein sequence ID" value="EHK96075.1"/>
    <property type="molecule type" value="Genomic_DNA"/>
</dbReference>
<dbReference type="HOGENOM" id="CLU_3207742_0_0_1"/>
<organism evidence="1 2">
    <name type="scientific">Glarea lozoyensis (strain ATCC 74030 / MF5533)</name>
    <dbReference type="NCBI Taxonomy" id="1104152"/>
    <lineage>
        <taxon>Eukaryota</taxon>
        <taxon>Fungi</taxon>
        <taxon>Dikarya</taxon>
        <taxon>Ascomycota</taxon>
        <taxon>Pezizomycotina</taxon>
        <taxon>Leotiomycetes</taxon>
        <taxon>Helotiales</taxon>
        <taxon>Helotiaceae</taxon>
        <taxon>Glarea</taxon>
    </lineage>
</organism>
<dbReference type="InParanoid" id="H0EZG5"/>
<dbReference type="AlphaFoldDB" id="H0EZG5"/>
<reference evidence="1 2" key="1">
    <citation type="journal article" date="2012" name="Eukaryot. Cell">
        <title>Genome sequence of the fungus Glarea lozoyensis: the first genome sequence of a species from the Helotiaceae family.</title>
        <authorList>
            <person name="Youssar L."/>
            <person name="Gruening B.A."/>
            <person name="Erxleben A."/>
            <person name="Guenther S."/>
            <person name="Huettel W."/>
        </authorList>
    </citation>
    <scope>NUCLEOTIDE SEQUENCE [LARGE SCALE GENOMIC DNA]</scope>
    <source>
        <strain evidence="2">ATCC 74030 / MF5533</strain>
    </source>
</reference>
<keyword evidence="2" id="KW-1185">Reference proteome</keyword>
<evidence type="ECO:0000313" key="1">
    <source>
        <dbReference type="EMBL" id="EHK96075.1"/>
    </source>
</evidence>
<proteinExistence type="predicted"/>
<dbReference type="Proteomes" id="UP000005446">
    <property type="component" value="Unassembled WGS sequence"/>
</dbReference>
<sequence>MIKSKNQFPWLSEPNIEKQSAQTYDDNGHRKPLFQFKFVWFSHGE</sequence>
<evidence type="ECO:0000313" key="2">
    <source>
        <dbReference type="Proteomes" id="UP000005446"/>
    </source>
</evidence>
<comment type="caution">
    <text evidence="1">The sequence shown here is derived from an EMBL/GenBank/DDBJ whole genome shotgun (WGS) entry which is preliminary data.</text>
</comment>